<comment type="subcellular location">
    <subcellularLocation>
        <location evidence="1">Cell membrane</location>
        <topology evidence="1">Multi-pass membrane protein</topology>
    </subcellularLocation>
</comment>
<keyword evidence="4 6" id="KW-1133">Transmembrane helix</keyword>
<organism evidence="8 9">
    <name type="scientific">Hymenobacter algoricola</name>
    <dbReference type="NCBI Taxonomy" id="486267"/>
    <lineage>
        <taxon>Bacteria</taxon>
        <taxon>Pseudomonadati</taxon>
        <taxon>Bacteroidota</taxon>
        <taxon>Cytophagia</taxon>
        <taxon>Cytophagales</taxon>
        <taxon>Hymenobacteraceae</taxon>
        <taxon>Hymenobacter</taxon>
    </lineage>
</organism>
<evidence type="ECO:0000256" key="5">
    <source>
        <dbReference type="ARBA" id="ARBA00023136"/>
    </source>
</evidence>
<keyword evidence="3 6" id="KW-0812">Transmembrane</keyword>
<sequence length="210" mass="22527">MVVAFFCGPPVISNAGRVVTFPILTQDKLLISVFGGFFLGAGIGLAMRGGGVLDGTEILAVYASKKTSLTLSDVILLLNILIFAVAAYVLSVETALYSILAYLSAAKTIDLIIDGIEEYTGVTIVSGRSDAIRRMITEELGRGATVYSGKRGYGSRGELPQGIDIVFTVITRLELSRLTTEVEKIDRQAFLVMHSVKETRGGGVKKRPLH</sequence>
<feature type="domain" description="DUF2179" evidence="7">
    <location>
        <begin position="142"/>
        <end position="201"/>
    </location>
</feature>
<dbReference type="InterPro" id="IPR003740">
    <property type="entry name" value="YitT"/>
</dbReference>
<dbReference type="PANTHER" id="PTHR33545:SF3">
    <property type="entry name" value="UPF0750 MEMBRANE PROTEIN YQFU"/>
    <property type="match status" value="1"/>
</dbReference>
<evidence type="ECO:0000256" key="3">
    <source>
        <dbReference type="ARBA" id="ARBA00022692"/>
    </source>
</evidence>
<dbReference type="InterPro" id="IPR015867">
    <property type="entry name" value="N-reg_PII/ATP_PRibTrfase_C"/>
</dbReference>
<accession>A0ABP7NIY1</accession>
<protein>
    <recommendedName>
        <fullName evidence="7">DUF2179 domain-containing protein</fullName>
    </recommendedName>
</protein>
<reference evidence="9" key="1">
    <citation type="journal article" date="2019" name="Int. J. Syst. Evol. Microbiol.">
        <title>The Global Catalogue of Microorganisms (GCM) 10K type strain sequencing project: providing services to taxonomists for standard genome sequencing and annotation.</title>
        <authorList>
            <consortium name="The Broad Institute Genomics Platform"/>
            <consortium name="The Broad Institute Genome Sequencing Center for Infectious Disease"/>
            <person name="Wu L."/>
            <person name="Ma J."/>
        </authorList>
    </citation>
    <scope>NUCLEOTIDE SEQUENCE [LARGE SCALE GENOMIC DNA]</scope>
    <source>
        <strain evidence="9">JCM 17214</strain>
    </source>
</reference>
<dbReference type="Pfam" id="PF02588">
    <property type="entry name" value="YitT_membrane"/>
    <property type="match status" value="1"/>
</dbReference>
<dbReference type="Pfam" id="PF10035">
    <property type="entry name" value="DUF2179"/>
    <property type="match status" value="1"/>
</dbReference>
<evidence type="ECO:0000256" key="4">
    <source>
        <dbReference type="ARBA" id="ARBA00022989"/>
    </source>
</evidence>
<dbReference type="Gene3D" id="3.30.70.120">
    <property type="match status" value="1"/>
</dbReference>
<dbReference type="EMBL" id="BAABDH010000097">
    <property type="protein sequence ID" value="GAA3945800.1"/>
    <property type="molecule type" value="Genomic_DNA"/>
</dbReference>
<evidence type="ECO:0000256" key="2">
    <source>
        <dbReference type="ARBA" id="ARBA00022475"/>
    </source>
</evidence>
<evidence type="ECO:0000313" key="8">
    <source>
        <dbReference type="EMBL" id="GAA3945800.1"/>
    </source>
</evidence>
<keyword evidence="2" id="KW-1003">Cell membrane</keyword>
<evidence type="ECO:0000259" key="7">
    <source>
        <dbReference type="Pfam" id="PF10035"/>
    </source>
</evidence>
<comment type="caution">
    <text evidence="8">The sequence shown here is derived from an EMBL/GenBank/DDBJ whole genome shotgun (WGS) entry which is preliminary data.</text>
</comment>
<keyword evidence="5 6" id="KW-0472">Membrane</keyword>
<evidence type="ECO:0000256" key="1">
    <source>
        <dbReference type="ARBA" id="ARBA00004651"/>
    </source>
</evidence>
<dbReference type="PANTHER" id="PTHR33545">
    <property type="entry name" value="UPF0750 MEMBRANE PROTEIN YITT-RELATED"/>
    <property type="match status" value="1"/>
</dbReference>
<name>A0ABP7NIY1_9BACT</name>
<dbReference type="Proteomes" id="UP001499909">
    <property type="component" value="Unassembled WGS sequence"/>
</dbReference>
<gene>
    <name evidence="8" type="ORF">GCM10022406_29730</name>
</gene>
<dbReference type="RefSeq" id="WP_345115583.1">
    <property type="nucleotide sequence ID" value="NZ_BAABDH010000097.1"/>
</dbReference>
<dbReference type="CDD" id="cd16380">
    <property type="entry name" value="YitT_C"/>
    <property type="match status" value="1"/>
</dbReference>
<dbReference type="InterPro" id="IPR019264">
    <property type="entry name" value="DUF2179"/>
</dbReference>
<feature type="transmembrane region" description="Helical" evidence="6">
    <location>
        <begin position="29"/>
        <end position="47"/>
    </location>
</feature>
<keyword evidence="9" id="KW-1185">Reference proteome</keyword>
<dbReference type="InterPro" id="IPR051461">
    <property type="entry name" value="UPF0750_membrane"/>
</dbReference>
<proteinExistence type="predicted"/>
<evidence type="ECO:0000256" key="6">
    <source>
        <dbReference type="SAM" id="Phobius"/>
    </source>
</evidence>
<evidence type="ECO:0000313" key="9">
    <source>
        <dbReference type="Proteomes" id="UP001499909"/>
    </source>
</evidence>
<feature type="transmembrane region" description="Helical" evidence="6">
    <location>
        <begin position="68"/>
        <end position="90"/>
    </location>
</feature>